<dbReference type="Pfam" id="PF07859">
    <property type="entry name" value="Abhydrolase_3"/>
    <property type="match status" value="1"/>
</dbReference>
<accession>A0A1I1WXT3</accession>
<keyword evidence="1" id="KW-0378">Hydrolase</keyword>
<dbReference type="SUPFAM" id="SSF53474">
    <property type="entry name" value="alpha/beta-Hydrolases"/>
    <property type="match status" value="1"/>
</dbReference>
<dbReference type="EMBL" id="FOMT01000002">
    <property type="protein sequence ID" value="SFD99926.1"/>
    <property type="molecule type" value="Genomic_DNA"/>
</dbReference>
<protein>
    <submittedName>
        <fullName evidence="3">Acetyl esterase/lipase</fullName>
    </submittedName>
</protein>
<sequence>MREYSQELVNALQAQQEEADMNGTQVIVKVNPEETRAGYLDPYELKIMMKWAQQEAPAAPQSPEGRLQLIRDSMGFPNRNLNTVEIYTGYERIKLGDNEVGLWRYYPRKSMRKPDKPCLIYIHGGGWIGGTVFAVENPCRLIAELADAVVFNIDYSLAPEHQFPNGFNDCFNAVQYIYEHAEEYGIDRNRIAVGGDSAGGNLTAAVANKDRDLGTHMVAQQVLIYPCVTFLNGVNGYQWELSEFEMSDEQRAMIDPMLGIGRPTEADPELRKGWELYLPSEEDVRSPYASPLLGDSKGLPRTLCIGAEFDGLRIQSELYSRQLAAAGVPVKTIRYKGCTHAFIDRLGFVPQAEDLCIEIANALKAL</sequence>
<organism evidence="3 4">
    <name type="scientific">Paenibacillus catalpae</name>
    <dbReference type="NCBI Taxonomy" id="1045775"/>
    <lineage>
        <taxon>Bacteria</taxon>
        <taxon>Bacillati</taxon>
        <taxon>Bacillota</taxon>
        <taxon>Bacilli</taxon>
        <taxon>Bacillales</taxon>
        <taxon>Paenibacillaceae</taxon>
        <taxon>Paenibacillus</taxon>
    </lineage>
</organism>
<evidence type="ECO:0000256" key="1">
    <source>
        <dbReference type="ARBA" id="ARBA00022801"/>
    </source>
</evidence>
<dbReference type="InterPro" id="IPR050300">
    <property type="entry name" value="GDXG_lipolytic_enzyme"/>
</dbReference>
<feature type="domain" description="Alpha/beta hydrolase fold-3" evidence="2">
    <location>
        <begin position="119"/>
        <end position="343"/>
    </location>
</feature>
<dbReference type="Gene3D" id="3.40.50.1820">
    <property type="entry name" value="alpha/beta hydrolase"/>
    <property type="match status" value="1"/>
</dbReference>
<evidence type="ECO:0000313" key="4">
    <source>
        <dbReference type="Proteomes" id="UP000198855"/>
    </source>
</evidence>
<reference evidence="4" key="1">
    <citation type="submission" date="2016-10" db="EMBL/GenBank/DDBJ databases">
        <authorList>
            <person name="Varghese N."/>
            <person name="Submissions S."/>
        </authorList>
    </citation>
    <scope>NUCLEOTIDE SEQUENCE [LARGE SCALE GENOMIC DNA]</scope>
    <source>
        <strain evidence="4">CGMCC 1.10784</strain>
    </source>
</reference>
<dbReference type="AlphaFoldDB" id="A0A1I1WXT3"/>
<dbReference type="PANTHER" id="PTHR48081:SF8">
    <property type="entry name" value="ALPHA_BETA HYDROLASE FOLD-3 DOMAIN-CONTAINING PROTEIN-RELATED"/>
    <property type="match status" value="1"/>
</dbReference>
<dbReference type="GO" id="GO:0016787">
    <property type="term" value="F:hydrolase activity"/>
    <property type="evidence" value="ECO:0007669"/>
    <property type="project" value="UniProtKB-KW"/>
</dbReference>
<keyword evidence="4" id="KW-1185">Reference proteome</keyword>
<dbReference type="InterPro" id="IPR013094">
    <property type="entry name" value="AB_hydrolase_3"/>
</dbReference>
<dbReference type="InterPro" id="IPR029058">
    <property type="entry name" value="AB_hydrolase_fold"/>
</dbReference>
<proteinExistence type="predicted"/>
<dbReference type="STRING" id="1045775.SAMN05216378_1925"/>
<dbReference type="OrthoDB" id="9815425at2"/>
<dbReference type="PANTHER" id="PTHR48081">
    <property type="entry name" value="AB HYDROLASE SUPERFAMILY PROTEIN C4A8.06C"/>
    <property type="match status" value="1"/>
</dbReference>
<dbReference type="Proteomes" id="UP000198855">
    <property type="component" value="Unassembled WGS sequence"/>
</dbReference>
<gene>
    <name evidence="3" type="ORF">SAMN05216378_1925</name>
</gene>
<dbReference type="RefSeq" id="WP_091183998.1">
    <property type="nucleotide sequence ID" value="NZ_FOMT01000002.1"/>
</dbReference>
<evidence type="ECO:0000259" key="2">
    <source>
        <dbReference type="Pfam" id="PF07859"/>
    </source>
</evidence>
<name>A0A1I1WXT3_9BACL</name>
<evidence type="ECO:0000313" key="3">
    <source>
        <dbReference type="EMBL" id="SFD99926.1"/>
    </source>
</evidence>